<dbReference type="Proteomes" id="UP000717585">
    <property type="component" value="Unassembled WGS sequence"/>
</dbReference>
<organism evidence="3 4">
    <name type="scientific">Carpediemonas membranifera</name>
    <dbReference type="NCBI Taxonomy" id="201153"/>
    <lineage>
        <taxon>Eukaryota</taxon>
        <taxon>Metamonada</taxon>
        <taxon>Carpediemonas-like organisms</taxon>
        <taxon>Carpediemonas</taxon>
    </lineage>
</organism>
<dbReference type="AlphaFoldDB" id="A0A8J6E341"/>
<dbReference type="GO" id="GO:0005615">
    <property type="term" value="C:extracellular space"/>
    <property type="evidence" value="ECO:0007669"/>
    <property type="project" value="TreeGrafter"/>
</dbReference>
<dbReference type="Pfam" id="PF02995">
    <property type="entry name" value="DUF229"/>
    <property type="match status" value="1"/>
</dbReference>
<name>A0A8J6E341_9EUKA</name>
<comment type="caution">
    <text evidence="3">The sequence shown here is derived from an EMBL/GenBank/DDBJ whole genome shotgun (WGS) entry which is preliminary data.</text>
</comment>
<dbReference type="PANTHER" id="PTHR10974:SF1">
    <property type="entry name" value="FI08016P-RELATED"/>
    <property type="match status" value="1"/>
</dbReference>
<feature type="chain" id="PRO_5035148627" evidence="2">
    <location>
        <begin position="20"/>
        <end position="721"/>
    </location>
</feature>
<evidence type="ECO:0000256" key="1">
    <source>
        <dbReference type="SAM" id="Phobius"/>
    </source>
</evidence>
<keyword evidence="1" id="KW-0472">Membrane</keyword>
<dbReference type="InterPro" id="IPR017850">
    <property type="entry name" value="Alkaline_phosphatase_core_sf"/>
</dbReference>
<feature type="signal peptide" evidence="2">
    <location>
        <begin position="1"/>
        <end position="19"/>
    </location>
</feature>
<dbReference type="PANTHER" id="PTHR10974">
    <property type="entry name" value="FI08016P-RELATED"/>
    <property type="match status" value="1"/>
</dbReference>
<keyword evidence="1" id="KW-1133">Transmembrane helix</keyword>
<accession>A0A8J6E341</accession>
<sequence length="721" mass="81185">MRAPATVILISCLVSLVLCSFDDYLYDPTLYAVMSRHSYNLPEKYTRVWQQYLDSVKVYNKANAVCLFKPIADVSDHVLTPLSNNKCHRSCKHLYVDKPHYPYEPAWQTLSGPVQLTQYDPENHPGHYWAEVRCYCHLGDALPATDREGAKKQWTNEGMFDHWLYQDFNRTEYEATQDRRPVRQTAPTLAGFKNIVYVMSDAVAADRALYSMPNLAAKVTTNNENPNRSWFGFIFRHYHVTGGPNSIPNQLPMYSGFMPTEEIYKKLKWSHQVKRYLDRDAVKSVSWIWDEYVKSGVGVGFTSDICMNVLGHAYGVGSDLMIFNYTAPGIACDNAYYEPMWKRQETNGHEMTLQCLSGKQVAEFEFDYVRKVVDSAPDDEKIAFFVDIQSSHSDVRPDLMGGFEPAYTGLIDWAMDRNDTLLVLISDHGMHFGKLYEDASFGKISHELPWFQLFVPQWWLGKHPVASTALMTNQHRMMSSWDVHATLRHLLHFPVPYSDVEKIFPPQPYGQSILEPVPANRTCADLATGKQQCSFKDHGASEVTVRQLSGDEAWSTYGPAAQAVIAYANTFANQSTRCEEIELDHLVDVVEVSSEEGVSVSMNVAVQRDSMLSASLDFDESGFTLTAVSQSTKYSRFDSCAAYAGVRRDFCLCDPSTDIEWTPQEIERKPPVESDAAGSNGHVVAIALGALALVSLAVAALFVSKRRRNVSDGGIMLSKST</sequence>
<protein>
    <submittedName>
        <fullName evidence="3">Uncharacterized protein</fullName>
    </submittedName>
</protein>
<dbReference type="EMBL" id="JAHDYR010000035">
    <property type="protein sequence ID" value="KAG9392662.1"/>
    <property type="molecule type" value="Genomic_DNA"/>
</dbReference>
<dbReference type="InterPro" id="IPR004245">
    <property type="entry name" value="DUF229"/>
</dbReference>
<gene>
    <name evidence="3" type="ORF">J8273_6030</name>
</gene>
<evidence type="ECO:0000313" key="4">
    <source>
        <dbReference type="Proteomes" id="UP000717585"/>
    </source>
</evidence>
<reference evidence="3" key="1">
    <citation type="submission" date="2021-05" db="EMBL/GenBank/DDBJ databases">
        <title>A free-living protist that lacks canonical eukaryotic 1 DNA replication and segregation systems.</title>
        <authorList>
            <person name="Salas-Leiva D.E."/>
            <person name="Tromer E.C."/>
            <person name="Curtis B.A."/>
            <person name="Jerlstrom-Hultqvist J."/>
            <person name="Kolisko M."/>
            <person name="Yi Z."/>
            <person name="Salas-Leiva J.S."/>
            <person name="Gallot-Lavallee L."/>
            <person name="Kops G.J.P.L."/>
            <person name="Archibald J.M."/>
            <person name="Simpson A.G.B."/>
            <person name="Roger A.J."/>
        </authorList>
    </citation>
    <scope>NUCLEOTIDE SEQUENCE</scope>
    <source>
        <strain evidence="3">BICM</strain>
    </source>
</reference>
<dbReference type="SUPFAM" id="SSF53649">
    <property type="entry name" value="Alkaline phosphatase-like"/>
    <property type="match status" value="1"/>
</dbReference>
<dbReference type="OrthoDB" id="413313at2759"/>
<keyword evidence="1" id="KW-0812">Transmembrane</keyword>
<evidence type="ECO:0000256" key="2">
    <source>
        <dbReference type="SAM" id="SignalP"/>
    </source>
</evidence>
<feature type="transmembrane region" description="Helical" evidence="1">
    <location>
        <begin position="683"/>
        <end position="703"/>
    </location>
</feature>
<evidence type="ECO:0000313" key="3">
    <source>
        <dbReference type="EMBL" id="KAG9392662.1"/>
    </source>
</evidence>
<keyword evidence="2" id="KW-0732">Signal</keyword>
<proteinExistence type="predicted"/>
<keyword evidence="4" id="KW-1185">Reference proteome</keyword>